<dbReference type="KEGG" id="marq:MARGE09_P2025"/>
<sequence>MHLRVLCLSLLLAACGDNNTAVKEQPLPEVFVVEATEQPYRPSKGFNARIQSRSDVDISAQVSGRLIAIHFKEGDQVQLGAPLFDIDPAPFKAALARANAELSRAEANQKIAAKNFTRGEKLVKDGFISESEFDSLEAKKLESAAQQESAKAAVESAKVDLAYTTIKAPLEGRIGRSAPAIGDIVGPQYGALTTLVGQDDMDIVFQIPEKLILSAQRPDSRITINDIEVLLELQGGTVYEQTGKINYFSNRVDATTGTVEVRSNIANPNDTLRPGMFAHAILRLTHPLQSLMLPQASIQVDQRGTYVLTVDSSNVVTRKDIITGERINENVLINSGIDAGEKVIIRGVQKARPGDKVTPTAFVPATSTSTTEE</sequence>
<dbReference type="Pfam" id="PF25944">
    <property type="entry name" value="Beta-barrel_RND"/>
    <property type="match status" value="1"/>
</dbReference>
<keyword evidence="8" id="KW-1185">Reference proteome</keyword>
<dbReference type="EMBL" id="AP023086">
    <property type="protein sequence ID" value="BCD97824.1"/>
    <property type="molecule type" value="Genomic_DNA"/>
</dbReference>
<dbReference type="InterPro" id="IPR006143">
    <property type="entry name" value="RND_pump_MFP"/>
</dbReference>
<dbReference type="Gene3D" id="2.40.30.170">
    <property type="match status" value="1"/>
</dbReference>
<reference evidence="7 8" key="1">
    <citation type="journal article" date="2022" name="IScience">
        <title>An ultrasensitive nanofiber-based assay for enzymatic hydrolysis and deep-sea microbial degradation of cellulose.</title>
        <authorList>
            <person name="Tsudome M."/>
            <person name="Tachioka M."/>
            <person name="Miyazaki M."/>
            <person name="Uchimura K."/>
            <person name="Tsuda M."/>
            <person name="Takaki Y."/>
            <person name="Deguchi S."/>
        </authorList>
    </citation>
    <scope>NUCLEOTIDE SEQUENCE [LARGE SCALE GENOMIC DNA]</scope>
    <source>
        <strain evidence="7 8">GE09</strain>
    </source>
</reference>
<comment type="subcellular location">
    <subcellularLocation>
        <location evidence="1">Cell inner membrane</location>
        <topology evidence="1">Lipid-anchor</topology>
    </subcellularLocation>
</comment>
<dbReference type="Gene3D" id="1.10.287.470">
    <property type="entry name" value="Helix hairpin bin"/>
    <property type="match status" value="1"/>
</dbReference>
<dbReference type="InterPro" id="IPR058626">
    <property type="entry name" value="MdtA-like_b-barrel"/>
</dbReference>
<dbReference type="InterPro" id="IPR058625">
    <property type="entry name" value="MdtA-like_BSH"/>
</dbReference>
<dbReference type="Pfam" id="PF25876">
    <property type="entry name" value="HH_MFP_RND"/>
    <property type="match status" value="1"/>
</dbReference>
<dbReference type="InterPro" id="IPR058624">
    <property type="entry name" value="MdtA-like_HH"/>
</dbReference>
<dbReference type="GO" id="GO:0005886">
    <property type="term" value="C:plasma membrane"/>
    <property type="evidence" value="ECO:0007669"/>
    <property type="project" value="TreeGrafter"/>
</dbReference>
<feature type="domain" description="Multidrug resistance protein MdtA-like alpha-helical hairpin" evidence="3">
    <location>
        <begin position="95"/>
        <end position="164"/>
    </location>
</feature>
<feature type="domain" description="Multidrug resistance protein MdtA-like barrel-sandwich hybrid" evidence="4">
    <location>
        <begin position="56"/>
        <end position="185"/>
    </location>
</feature>
<evidence type="ECO:0000313" key="7">
    <source>
        <dbReference type="EMBL" id="BCD97824.1"/>
    </source>
</evidence>
<dbReference type="Proteomes" id="UP001320119">
    <property type="component" value="Chromosome"/>
</dbReference>
<dbReference type="GO" id="GO:0030313">
    <property type="term" value="C:cell envelope"/>
    <property type="evidence" value="ECO:0007669"/>
    <property type="project" value="UniProtKB-SubCell"/>
</dbReference>
<feature type="domain" description="Multidrug resistance protein MdtA-like beta-barrel" evidence="5">
    <location>
        <begin position="201"/>
        <end position="284"/>
    </location>
</feature>
<name>A0AAN1WHQ9_9GAMM</name>
<gene>
    <name evidence="7" type="ORF">MARGE09_P2025</name>
</gene>
<dbReference type="RefSeq" id="WP_236987303.1">
    <property type="nucleotide sequence ID" value="NZ_AP023086.1"/>
</dbReference>
<dbReference type="PANTHER" id="PTHR30158">
    <property type="entry name" value="ACRA/E-RELATED COMPONENT OF DRUG EFFLUX TRANSPORTER"/>
    <property type="match status" value="1"/>
</dbReference>
<dbReference type="Pfam" id="PF25917">
    <property type="entry name" value="BSH_RND"/>
    <property type="match status" value="1"/>
</dbReference>
<dbReference type="GO" id="GO:0022857">
    <property type="term" value="F:transmembrane transporter activity"/>
    <property type="evidence" value="ECO:0007669"/>
    <property type="project" value="InterPro"/>
</dbReference>
<dbReference type="InterPro" id="IPR058627">
    <property type="entry name" value="MdtA-like_C"/>
</dbReference>
<evidence type="ECO:0000259" key="3">
    <source>
        <dbReference type="Pfam" id="PF25876"/>
    </source>
</evidence>
<evidence type="ECO:0000259" key="6">
    <source>
        <dbReference type="Pfam" id="PF25967"/>
    </source>
</evidence>
<dbReference type="Gene3D" id="2.40.420.20">
    <property type="match status" value="1"/>
</dbReference>
<protein>
    <submittedName>
        <fullName evidence="7">Membrane fusion protein, multidrug efflux system</fullName>
    </submittedName>
</protein>
<evidence type="ECO:0000259" key="5">
    <source>
        <dbReference type="Pfam" id="PF25944"/>
    </source>
</evidence>
<accession>A0AAN1WHQ9</accession>
<dbReference type="SUPFAM" id="SSF111369">
    <property type="entry name" value="HlyD-like secretion proteins"/>
    <property type="match status" value="1"/>
</dbReference>
<evidence type="ECO:0000313" key="8">
    <source>
        <dbReference type="Proteomes" id="UP001320119"/>
    </source>
</evidence>
<evidence type="ECO:0000256" key="2">
    <source>
        <dbReference type="ARBA" id="ARBA00009477"/>
    </source>
</evidence>
<feature type="domain" description="Multidrug resistance protein MdtA-like C-terminal permuted SH3" evidence="6">
    <location>
        <begin position="291"/>
        <end position="350"/>
    </location>
</feature>
<evidence type="ECO:0000256" key="1">
    <source>
        <dbReference type="ARBA" id="ARBA00004519"/>
    </source>
</evidence>
<evidence type="ECO:0000259" key="4">
    <source>
        <dbReference type="Pfam" id="PF25917"/>
    </source>
</evidence>
<dbReference type="NCBIfam" id="TIGR01730">
    <property type="entry name" value="RND_mfp"/>
    <property type="match status" value="1"/>
</dbReference>
<organism evidence="7 8">
    <name type="scientific">Marinagarivorans cellulosilyticus</name>
    <dbReference type="NCBI Taxonomy" id="2721545"/>
    <lineage>
        <taxon>Bacteria</taxon>
        <taxon>Pseudomonadati</taxon>
        <taxon>Pseudomonadota</taxon>
        <taxon>Gammaproteobacteria</taxon>
        <taxon>Cellvibrionales</taxon>
        <taxon>Cellvibrionaceae</taxon>
        <taxon>Marinagarivorans</taxon>
    </lineage>
</organism>
<dbReference type="AlphaFoldDB" id="A0AAN1WHQ9"/>
<dbReference type="PROSITE" id="PS51257">
    <property type="entry name" value="PROKAR_LIPOPROTEIN"/>
    <property type="match status" value="1"/>
</dbReference>
<dbReference type="Gene3D" id="2.40.50.100">
    <property type="match status" value="1"/>
</dbReference>
<dbReference type="GO" id="GO:0046677">
    <property type="term" value="P:response to antibiotic"/>
    <property type="evidence" value="ECO:0007669"/>
    <property type="project" value="TreeGrafter"/>
</dbReference>
<comment type="similarity">
    <text evidence="2">Belongs to the membrane fusion protein (MFP) (TC 8.A.1) family.</text>
</comment>
<proteinExistence type="inferred from homology"/>
<dbReference type="Pfam" id="PF25967">
    <property type="entry name" value="RND-MFP_C"/>
    <property type="match status" value="1"/>
</dbReference>